<dbReference type="Gene3D" id="1.10.260.40">
    <property type="entry name" value="lambda repressor-like DNA-binding domains"/>
    <property type="match status" value="1"/>
</dbReference>
<name>A0AA37IZP5_9FIRM</name>
<reference evidence="2" key="1">
    <citation type="journal article" date="2022" name="Int. J. Syst. Evol. Microbiol.">
        <title>Genome-based, phenotypic and chemotaxonomic classification of Faecalibacterium strains: proposal of three novel species Faecalibacterium duncaniae sp. nov., Faecalibacterium hattorii sp. nov. and Faecalibacterium gallinarum sp. nov. .</title>
        <authorList>
            <person name="Sakamoto M."/>
            <person name="Sakurai N."/>
            <person name="Tanno H."/>
            <person name="Iino T."/>
            <person name="Ohkuma M."/>
            <person name="Endo A."/>
        </authorList>
    </citation>
    <scope>NUCLEOTIDE SEQUENCE</scope>
    <source>
        <strain evidence="2">JCM 17207</strain>
    </source>
</reference>
<proteinExistence type="predicted"/>
<gene>
    <name evidence="2" type="ORF">JCM17207_19460</name>
</gene>
<sequence>MNRLKVNLQKLQIAMANQAFSSKELSEKCGVSQVTITRITKGVQAARPQTIGKIAKALNVPVTEIIETE</sequence>
<dbReference type="GO" id="GO:0003677">
    <property type="term" value="F:DNA binding"/>
    <property type="evidence" value="ECO:0007669"/>
    <property type="project" value="InterPro"/>
</dbReference>
<feature type="domain" description="HTH cro/C1-type" evidence="1">
    <location>
        <begin position="11"/>
        <end position="65"/>
    </location>
</feature>
<dbReference type="Proteomes" id="UP001055185">
    <property type="component" value="Unassembled WGS sequence"/>
</dbReference>
<comment type="caution">
    <text evidence="2">The sequence shown here is derived from an EMBL/GenBank/DDBJ whole genome shotgun (WGS) entry which is preliminary data.</text>
</comment>
<accession>A0AA37IZP5</accession>
<evidence type="ECO:0000313" key="3">
    <source>
        <dbReference type="Proteomes" id="UP001055185"/>
    </source>
</evidence>
<dbReference type="PROSITE" id="PS50943">
    <property type="entry name" value="HTH_CROC1"/>
    <property type="match status" value="1"/>
</dbReference>
<evidence type="ECO:0000259" key="1">
    <source>
        <dbReference type="PROSITE" id="PS50943"/>
    </source>
</evidence>
<dbReference type="EMBL" id="BQKV01000081">
    <property type="protein sequence ID" value="GJN65321.1"/>
    <property type="molecule type" value="Genomic_DNA"/>
</dbReference>
<keyword evidence="3" id="KW-1185">Reference proteome</keyword>
<dbReference type="Pfam" id="PF01381">
    <property type="entry name" value="HTH_3"/>
    <property type="match status" value="1"/>
</dbReference>
<dbReference type="InterPro" id="IPR001387">
    <property type="entry name" value="Cro/C1-type_HTH"/>
</dbReference>
<organism evidence="2 3">
    <name type="scientific">Faecalibacterium gallinarum</name>
    <dbReference type="NCBI Taxonomy" id="2903556"/>
    <lineage>
        <taxon>Bacteria</taxon>
        <taxon>Bacillati</taxon>
        <taxon>Bacillota</taxon>
        <taxon>Clostridia</taxon>
        <taxon>Eubacteriales</taxon>
        <taxon>Oscillospiraceae</taxon>
        <taxon>Faecalibacterium</taxon>
    </lineage>
</organism>
<dbReference type="InterPro" id="IPR010982">
    <property type="entry name" value="Lambda_DNA-bd_dom_sf"/>
</dbReference>
<dbReference type="SMART" id="SM00530">
    <property type="entry name" value="HTH_XRE"/>
    <property type="match status" value="1"/>
</dbReference>
<dbReference type="CDD" id="cd00093">
    <property type="entry name" value="HTH_XRE"/>
    <property type="match status" value="1"/>
</dbReference>
<dbReference type="AlphaFoldDB" id="A0AA37IZP5"/>
<evidence type="ECO:0000313" key="2">
    <source>
        <dbReference type="EMBL" id="GJN65321.1"/>
    </source>
</evidence>
<dbReference type="SUPFAM" id="SSF47413">
    <property type="entry name" value="lambda repressor-like DNA-binding domains"/>
    <property type="match status" value="1"/>
</dbReference>
<protein>
    <recommendedName>
        <fullName evidence="1">HTH cro/C1-type domain-containing protein</fullName>
    </recommendedName>
</protein>